<dbReference type="EMBL" id="JBHMBE010000005">
    <property type="protein sequence ID" value="MFB9647083.1"/>
    <property type="molecule type" value="Genomic_DNA"/>
</dbReference>
<reference evidence="1 2" key="1">
    <citation type="submission" date="2024-09" db="EMBL/GenBank/DDBJ databases">
        <authorList>
            <person name="Sun Q."/>
            <person name="Mori K."/>
        </authorList>
    </citation>
    <scope>NUCLEOTIDE SEQUENCE [LARGE SCALE GENOMIC DNA]</scope>
    <source>
        <strain evidence="1 2">JCM 1342</strain>
    </source>
</reference>
<dbReference type="Proteomes" id="UP001589611">
    <property type="component" value="Unassembled WGS sequence"/>
</dbReference>
<proteinExistence type="predicted"/>
<comment type="caution">
    <text evidence="1">The sequence shown here is derived from an EMBL/GenBank/DDBJ whole genome shotgun (WGS) entry which is preliminary data.</text>
</comment>
<sequence length="44" mass="4806">MIPAVLGVLIAFAIAVSMMRVSTMLRRDAEREAELDGWASARLS</sequence>
<dbReference type="RefSeq" id="WP_344711858.1">
    <property type="nucleotide sequence ID" value="NZ_BAAAWH010000001.1"/>
</dbReference>
<accession>A0ABV5T396</accession>
<gene>
    <name evidence="1" type="ORF">ACFFPJ_14900</name>
</gene>
<organism evidence="1 2">
    <name type="scientific">Microbacterium terregens</name>
    <dbReference type="NCBI Taxonomy" id="69363"/>
    <lineage>
        <taxon>Bacteria</taxon>
        <taxon>Bacillati</taxon>
        <taxon>Actinomycetota</taxon>
        <taxon>Actinomycetes</taxon>
        <taxon>Micrococcales</taxon>
        <taxon>Microbacteriaceae</taxon>
        <taxon>Microbacterium</taxon>
    </lineage>
</organism>
<name>A0ABV5T396_9MICO</name>
<evidence type="ECO:0000313" key="2">
    <source>
        <dbReference type="Proteomes" id="UP001589611"/>
    </source>
</evidence>
<protein>
    <submittedName>
        <fullName evidence="1">Uncharacterized protein</fullName>
    </submittedName>
</protein>
<evidence type="ECO:0000313" key="1">
    <source>
        <dbReference type="EMBL" id="MFB9647083.1"/>
    </source>
</evidence>
<keyword evidence="2" id="KW-1185">Reference proteome</keyword>